<evidence type="ECO:0000256" key="3">
    <source>
        <dbReference type="ARBA" id="ARBA00022553"/>
    </source>
</evidence>
<keyword evidence="8" id="KW-1185">Reference proteome</keyword>
<dbReference type="GO" id="GO:0005886">
    <property type="term" value="C:plasma membrane"/>
    <property type="evidence" value="ECO:0007669"/>
    <property type="project" value="TreeGrafter"/>
</dbReference>
<dbReference type="AlphaFoldDB" id="A0A1N6VX24"/>
<dbReference type="InterPro" id="IPR013587">
    <property type="entry name" value="Nitrate/nitrite_sensing"/>
</dbReference>
<dbReference type="SMART" id="SM00387">
    <property type="entry name" value="HATPase_c"/>
    <property type="match status" value="1"/>
</dbReference>
<accession>A0A1N6VX24</accession>
<evidence type="ECO:0000256" key="1">
    <source>
        <dbReference type="ARBA" id="ARBA00000085"/>
    </source>
</evidence>
<evidence type="ECO:0000313" key="7">
    <source>
        <dbReference type="EMBL" id="SIQ82419.1"/>
    </source>
</evidence>
<evidence type="ECO:0000256" key="2">
    <source>
        <dbReference type="ARBA" id="ARBA00012438"/>
    </source>
</evidence>
<comment type="catalytic activity">
    <reaction evidence="1">
        <text>ATP + protein L-histidine = ADP + protein N-phospho-L-histidine.</text>
        <dbReference type="EC" id="2.7.13.3"/>
    </reaction>
</comment>
<keyword evidence="5 7" id="KW-0418">Kinase</keyword>
<dbReference type="PANTHER" id="PTHR45436">
    <property type="entry name" value="SENSOR HISTIDINE KINASE YKOH"/>
    <property type="match status" value="1"/>
</dbReference>
<dbReference type="PROSITE" id="PS50906">
    <property type="entry name" value="NIT"/>
    <property type="match status" value="1"/>
</dbReference>
<evidence type="ECO:0000256" key="5">
    <source>
        <dbReference type="ARBA" id="ARBA00022777"/>
    </source>
</evidence>
<dbReference type="Gene3D" id="3.30.565.10">
    <property type="entry name" value="Histidine kinase-like ATPase, C-terminal domain"/>
    <property type="match status" value="1"/>
</dbReference>
<dbReference type="Proteomes" id="UP000186096">
    <property type="component" value="Unassembled WGS sequence"/>
</dbReference>
<gene>
    <name evidence="7" type="ORF">SAMN05421833_1043</name>
</gene>
<proteinExistence type="predicted"/>
<dbReference type="STRING" id="58117.SAMN05421833_1043"/>
<feature type="domain" description="NIT" evidence="6">
    <location>
        <begin position="55"/>
        <end position="303"/>
    </location>
</feature>
<dbReference type="GeneID" id="97499174"/>
<dbReference type="RefSeq" id="WP_076433835.1">
    <property type="nucleotide sequence ID" value="NZ_FTNI01000004.1"/>
</dbReference>
<organism evidence="7 8">
    <name type="scientific">Microbispora rosea</name>
    <dbReference type="NCBI Taxonomy" id="58117"/>
    <lineage>
        <taxon>Bacteria</taxon>
        <taxon>Bacillati</taxon>
        <taxon>Actinomycetota</taxon>
        <taxon>Actinomycetes</taxon>
        <taxon>Streptosporangiales</taxon>
        <taxon>Streptosporangiaceae</taxon>
        <taxon>Microbispora</taxon>
    </lineage>
</organism>
<dbReference type="Pfam" id="PF08376">
    <property type="entry name" value="NIT"/>
    <property type="match status" value="1"/>
</dbReference>
<dbReference type="InterPro" id="IPR003594">
    <property type="entry name" value="HATPase_dom"/>
</dbReference>
<evidence type="ECO:0000259" key="6">
    <source>
        <dbReference type="PROSITE" id="PS50906"/>
    </source>
</evidence>
<dbReference type="OrthoDB" id="3845898at2"/>
<dbReference type="GO" id="GO:0004673">
    <property type="term" value="F:protein histidine kinase activity"/>
    <property type="evidence" value="ECO:0007669"/>
    <property type="project" value="UniProtKB-EC"/>
</dbReference>
<dbReference type="EC" id="2.7.13.3" evidence="2"/>
<keyword evidence="4" id="KW-0808">Transferase</keyword>
<protein>
    <recommendedName>
        <fullName evidence="2">histidine kinase</fullName>
        <ecNumber evidence="2">2.7.13.3</ecNumber>
    </recommendedName>
</protein>
<dbReference type="InterPro" id="IPR036890">
    <property type="entry name" value="HATPase_C_sf"/>
</dbReference>
<dbReference type="Pfam" id="PF02518">
    <property type="entry name" value="HATPase_c"/>
    <property type="match status" value="1"/>
</dbReference>
<evidence type="ECO:0000256" key="4">
    <source>
        <dbReference type="ARBA" id="ARBA00022679"/>
    </source>
</evidence>
<dbReference type="GO" id="GO:0000160">
    <property type="term" value="P:phosphorelay signal transduction system"/>
    <property type="evidence" value="ECO:0007669"/>
    <property type="project" value="TreeGrafter"/>
</dbReference>
<dbReference type="InterPro" id="IPR010910">
    <property type="entry name" value="Nitrate/nitrite_sensing_bac"/>
</dbReference>
<sequence>MSPRRRDRPIRSRLIGLLLVPLFSLIALWAVTAGVTIGESLSLRTYNTLWSTLRRPADSLIVDLQAERLTTARYLGTRSTTDRDAMVLQRQRTDKTREQVRTLALSSSSRSATTPAMRTQVDEMLAGLSRIDEIRAEVDEGLSERLRAIETYNLVSDSIYRMHYSLALIDDIPIYQQSRVVISLGYAKELLTREQALEASVGASGGFTDEERKLFTQLVGNRRFLIDQALPELDTGLRQLHVNLITTPLYQRLRLQEEQIIAAPRLSARTQRVWQSTSDDLAESFQKAQTEAAALLAERAAPIADSILRRAVLVGGFGLLAVVASILISLRVGGRLARELADLRQAALDLANKRLPGVLAKLKQGDDVDVATEAPPLQTAGGTAEIQDVGRAFSTVQETAVEAAIGQARLQRGVSQVFLNLARRSQTLLHRQRTQLHGMQRHTTDPDMLEELFRLDHLTTRMRRHAEGLIILSGNAPGRAWRKPVPMYDVVRGAAAEVEDYARVNVLPMEDHGLDGAAVADVIHLIAELVENATIFSPPQTTVAVRGELVGTGFVVEIEDRGLGMTKERLAELNERLANPPEFDIADTDRMGLFVVARLAARRDVRVTLRPSPYGGTTAIVLIPSVLMVGPKDPDLARLAAGEVTPEDIILASLQRGPQENENTGEEDRK</sequence>
<dbReference type="PANTHER" id="PTHR45436:SF5">
    <property type="entry name" value="SENSOR HISTIDINE KINASE TRCS"/>
    <property type="match status" value="1"/>
</dbReference>
<dbReference type="SUPFAM" id="SSF55874">
    <property type="entry name" value="ATPase domain of HSP90 chaperone/DNA topoisomerase II/histidine kinase"/>
    <property type="match status" value="1"/>
</dbReference>
<evidence type="ECO:0000313" key="8">
    <source>
        <dbReference type="Proteomes" id="UP000186096"/>
    </source>
</evidence>
<name>A0A1N6VX24_9ACTN</name>
<dbReference type="EMBL" id="FTNI01000004">
    <property type="protein sequence ID" value="SIQ82419.1"/>
    <property type="molecule type" value="Genomic_DNA"/>
</dbReference>
<keyword evidence="3" id="KW-0597">Phosphoprotein</keyword>
<dbReference type="InterPro" id="IPR050428">
    <property type="entry name" value="TCS_sensor_his_kinase"/>
</dbReference>
<reference evidence="8" key="1">
    <citation type="submission" date="2017-01" db="EMBL/GenBank/DDBJ databases">
        <authorList>
            <person name="Varghese N."/>
            <person name="Submissions S."/>
        </authorList>
    </citation>
    <scope>NUCLEOTIDE SEQUENCE [LARGE SCALE GENOMIC DNA]</scope>
    <source>
        <strain evidence="8">ATCC 12950</strain>
    </source>
</reference>